<evidence type="ECO:0000313" key="3">
    <source>
        <dbReference type="Proteomes" id="UP000192342"/>
    </source>
</evidence>
<gene>
    <name evidence="2" type="ORF">ATO7_11983</name>
</gene>
<dbReference type="AlphaFoldDB" id="A0A1Y1SBK5"/>
<feature type="transmembrane region" description="Helical" evidence="1">
    <location>
        <begin position="7"/>
        <end position="30"/>
    </location>
</feature>
<keyword evidence="1" id="KW-0812">Transmembrane</keyword>
<dbReference type="RefSeq" id="WP_083562039.1">
    <property type="nucleotide sequence ID" value="NZ_AQQV01000003.1"/>
</dbReference>
<reference evidence="2 3" key="1">
    <citation type="submission" date="2013-04" db="EMBL/GenBank/DDBJ databases">
        <title>Oceanococcus atlanticus 22II-S10r2 Genome Sequencing.</title>
        <authorList>
            <person name="Lai Q."/>
            <person name="Li G."/>
            <person name="Shao Z."/>
        </authorList>
    </citation>
    <scope>NUCLEOTIDE SEQUENCE [LARGE SCALE GENOMIC DNA]</scope>
    <source>
        <strain evidence="2 3">22II-S10r2</strain>
    </source>
</reference>
<dbReference type="Proteomes" id="UP000192342">
    <property type="component" value="Unassembled WGS sequence"/>
</dbReference>
<name>A0A1Y1SBK5_9GAMM</name>
<keyword evidence="1" id="KW-1133">Transmembrane helix</keyword>
<feature type="transmembrane region" description="Helical" evidence="1">
    <location>
        <begin position="36"/>
        <end position="54"/>
    </location>
</feature>
<dbReference type="EMBL" id="AQQV01000003">
    <property type="protein sequence ID" value="ORE86012.1"/>
    <property type="molecule type" value="Genomic_DNA"/>
</dbReference>
<organism evidence="2 3">
    <name type="scientific">Oceanococcus atlanticus</name>
    <dbReference type="NCBI Taxonomy" id="1317117"/>
    <lineage>
        <taxon>Bacteria</taxon>
        <taxon>Pseudomonadati</taxon>
        <taxon>Pseudomonadota</taxon>
        <taxon>Gammaproteobacteria</taxon>
        <taxon>Chromatiales</taxon>
        <taxon>Oceanococcaceae</taxon>
        <taxon>Oceanococcus</taxon>
    </lineage>
</organism>
<proteinExistence type="predicted"/>
<comment type="caution">
    <text evidence="2">The sequence shown here is derived from an EMBL/GenBank/DDBJ whole genome shotgun (WGS) entry which is preliminary data.</text>
</comment>
<dbReference type="STRING" id="1317117.ATO7_11983"/>
<keyword evidence="3" id="KW-1185">Reference proteome</keyword>
<accession>A0A1Y1SBK5</accession>
<sequence length="92" mass="10413">MANNKNFWLTLNVFLGLWYVAVFAYVLFMGGAWNEWVPMVTLVILAAHVLEIPLAMKMLASRNPALGRLIVMTTLFGLTWWIPASKGIYPAR</sequence>
<feature type="transmembrane region" description="Helical" evidence="1">
    <location>
        <begin position="66"/>
        <end position="83"/>
    </location>
</feature>
<evidence type="ECO:0000256" key="1">
    <source>
        <dbReference type="SAM" id="Phobius"/>
    </source>
</evidence>
<evidence type="ECO:0000313" key="2">
    <source>
        <dbReference type="EMBL" id="ORE86012.1"/>
    </source>
</evidence>
<dbReference type="OrthoDB" id="9132534at2"/>
<keyword evidence="1" id="KW-0472">Membrane</keyword>
<protein>
    <submittedName>
        <fullName evidence="2">Uncharacterized protein</fullName>
    </submittedName>
</protein>